<reference evidence="3" key="1">
    <citation type="submission" date="2020-06" db="EMBL/GenBank/DDBJ databases">
        <title>Characterization of fructooligosaccharide metabolism and fructooligosaccharide-degrading enzymes in human commensal butyrate producers.</title>
        <authorList>
            <person name="Tanno H."/>
            <person name="Fujii T."/>
            <person name="Hirano K."/>
            <person name="Maeno S."/>
            <person name="Tonozuka T."/>
            <person name="Sakamoto M."/>
            <person name="Ohkuma M."/>
            <person name="Tochio T."/>
            <person name="Endo A."/>
        </authorList>
    </citation>
    <scope>NUCLEOTIDE SEQUENCE</scope>
    <source>
        <strain evidence="3">JCM 17466</strain>
    </source>
</reference>
<evidence type="ECO:0000259" key="2">
    <source>
        <dbReference type="PROSITE" id="PS50006"/>
    </source>
</evidence>
<dbReference type="Proteomes" id="UP000613208">
    <property type="component" value="Unassembled WGS sequence"/>
</dbReference>
<feature type="domain" description="FHA" evidence="2">
    <location>
        <begin position="154"/>
        <end position="207"/>
    </location>
</feature>
<sequence length="247" mass="28171">MKLKRCENGHFYDQDKFAACPHCAAIEEEMDNETQTLDEQTMSIYENPPEDMGSARTDDEESVTIPADSADVHRVEIPEPEPYRTETQMTEPETRGTVQERAFRNIQPEPDYDDDPVTVGLFGDPHEPRPVVGWLVCIKGEMYGQSFPLHAGKNFVGRGANMDVVIRGDRSVSRDKHAIIIYEPRRREFIAQAGESRELFYLNDEVVLSMDKLKNHDVLTIGRTDLMFVPLCGEDFSWEDIGKKGEE</sequence>
<dbReference type="PROSITE" id="PS50006">
    <property type="entry name" value="FHA_DOMAIN"/>
    <property type="match status" value="1"/>
</dbReference>
<feature type="region of interest" description="Disordered" evidence="1">
    <location>
        <begin position="45"/>
        <end position="73"/>
    </location>
</feature>
<gene>
    <name evidence="3" type="ORF">ANBU17_08870</name>
</gene>
<dbReference type="InterPro" id="IPR000253">
    <property type="entry name" value="FHA_dom"/>
</dbReference>
<dbReference type="SUPFAM" id="SSF49879">
    <property type="entry name" value="SMAD/FHA domain"/>
    <property type="match status" value="1"/>
</dbReference>
<dbReference type="InterPro" id="IPR008984">
    <property type="entry name" value="SMAD_FHA_dom_sf"/>
</dbReference>
<evidence type="ECO:0000313" key="4">
    <source>
        <dbReference type="Proteomes" id="UP000613208"/>
    </source>
</evidence>
<accession>A0A916Q809</accession>
<evidence type="ECO:0000313" key="3">
    <source>
        <dbReference type="EMBL" id="GFO84540.1"/>
    </source>
</evidence>
<evidence type="ECO:0000256" key="1">
    <source>
        <dbReference type="SAM" id="MobiDB-lite"/>
    </source>
</evidence>
<dbReference type="Gene3D" id="2.60.200.20">
    <property type="match status" value="1"/>
</dbReference>
<dbReference type="CDD" id="cd00060">
    <property type="entry name" value="FHA"/>
    <property type="match status" value="1"/>
</dbReference>
<name>A0A916Q809_9FIRM</name>
<comment type="caution">
    <text evidence="3">The sequence shown here is derived from an EMBL/GenBank/DDBJ whole genome shotgun (WGS) entry which is preliminary data.</text>
</comment>
<dbReference type="AlphaFoldDB" id="A0A916Q809"/>
<protein>
    <recommendedName>
        <fullName evidence="2">FHA domain-containing protein</fullName>
    </recommendedName>
</protein>
<dbReference type="EMBL" id="BLYI01000024">
    <property type="protein sequence ID" value="GFO84540.1"/>
    <property type="molecule type" value="Genomic_DNA"/>
</dbReference>
<organism evidence="3 4">
    <name type="scientific">Anaerostipes butyraticus</name>
    <dbReference type="NCBI Taxonomy" id="645466"/>
    <lineage>
        <taxon>Bacteria</taxon>
        <taxon>Bacillati</taxon>
        <taxon>Bacillota</taxon>
        <taxon>Clostridia</taxon>
        <taxon>Lachnospirales</taxon>
        <taxon>Lachnospiraceae</taxon>
        <taxon>Anaerostipes</taxon>
    </lineage>
</organism>
<keyword evidence="4" id="KW-1185">Reference proteome</keyword>
<dbReference type="Pfam" id="PF00498">
    <property type="entry name" value="FHA"/>
    <property type="match status" value="1"/>
</dbReference>
<dbReference type="RefSeq" id="WP_201310267.1">
    <property type="nucleotide sequence ID" value="NZ_BLYI01000024.1"/>
</dbReference>
<proteinExistence type="predicted"/>